<evidence type="ECO:0000313" key="4">
    <source>
        <dbReference type="Proteomes" id="UP000623129"/>
    </source>
</evidence>
<feature type="compositionally biased region" description="Basic and acidic residues" evidence="1">
    <location>
        <begin position="28"/>
        <end position="41"/>
    </location>
</feature>
<proteinExistence type="predicted"/>
<feature type="domain" description="CCHC-type" evidence="2">
    <location>
        <begin position="137"/>
        <end position="153"/>
    </location>
</feature>
<accession>A0A833V467</accession>
<comment type="caution">
    <text evidence="3">The sequence shown here is derived from an EMBL/GenBank/DDBJ whole genome shotgun (WGS) entry which is preliminary data.</text>
</comment>
<feature type="region of interest" description="Disordered" evidence="1">
    <location>
        <begin position="508"/>
        <end position="536"/>
    </location>
</feature>
<sequence length="536" mass="59206">MAANQVPMTTADSQGEWHVVGRRRRPRTDHGTPIDAHDKIRPYVPFSSRATYAQVVASSQPRYPTSSNASTKSSTPPSSRATTPPSSPPAPTYFSPPQSPNTRLRFPPLPAYSEWRDRCFKCCQLGHTAAHCTKDRKCGRCWGDGHTFSKCPSSKLSPAARPFYPSPTYAPSVTPHHYEPGFSDLMGQPSPAVTIPLAGSTAKHVCYIERDEAFNREVERLSHAVVLSCHDRSSQLTVLQVIEMAVGTGLLREEELRVAELSGDRLLLHLPKGLAIETFVRAVPRSIWDRGYTFQQWSLLDEAEVTMPRFKVLLDLVGLPLMLWREMAVIRAISGFGLFLGSVPPARKSDRTAWRVAVAMDDINRIPQSIAYIIGGLEYPVKVVPVNWSRGAIYTREDFPAQPIKYSRPPPPPEVHGLQGTRNRDGPNSSDEEEPVACSRRVLLELCQELPVEDIPPEIVSLLSGRRGSNQIPMEAMRELHAAMDVYVPYHPPVSSCRNNGPGQDCGFRPGTSEGARDCSLPIPAPHPNGSPAKYS</sequence>
<name>A0A833V467_9POAL</name>
<dbReference type="Proteomes" id="UP000623129">
    <property type="component" value="Unassembled WGS sequence"/>
</dbReference>
<feature type="compositionally biased region" description="Polar residues" evidence="1">
    <location>
        <begin position="1"/>
        <end position="13"/>
    </location>
</feature>
<dbReference type="SUPFAM" id="SSF57756">
    <property type="entry name" value="Retrovirus zinc finger-like domains"/>
    <property type="match status" value="1"/>
</dbReference>
<keyword evidence="4" id="KW-1185">Reference proteome</keyword>
<dbReference type="Gene3D" id="4.10.60.10">
    <property type="entry name" value="Zinc finger, CCHC-type"/>
    <property type="match status" value="1"/>
</dbReference>
<evidence type="ECO:0000313" key="3">
    <source>
        <dbReference type="EMBL" id="KAF3323112.1"/>
    </source>
</evidence>
<feature type="compositionally biased region" description="Low complexity" evidence="1">
    <location>
        <begin position="64"/>
        <end position="84"/>
    </location>
</feature>
<evidence type="ECO:0000256" key="1">
    <source>
        <dbReference type="SAM" id="MobiDB-lite"/>
    </source>
</evidence>
<reference evidence="3" key="1">
    <citation type="submission" date="2020-01" db="EMBL/GenBank/DDBJ databases">
        <title>Genome sequence of Kobresia littledalei, the first chromosome-level genome in the family Cyperaceae.</title>
        <authorList>
            <person name="Qu G."/>
        </authorList>
    </citation>
    <scope>NUCLEOTIDE SEQUENCE</scope>
    <source>
        <strain evidence="3">C.B.Clarke</strain>
        <tissue evidence="3">Leaf</tissue>
    </source>
</reference>
<dbReference type="EMBL" id="SWLB01000024">
    <property type="protein sequence ID" value="KAF3323112.1"/>
    <property type="molecule type" value="Genomic_DNA"/>
</dbReference>
<feature type="domain" description="CCHC-type" evidence="2">
    <location>
        <begin position="118"/>
        <end position="134"/>
    </location>
</feature>
<protein>
    <recommendedName>
        <fullName evidence="2">CCHC-type domain-containing protein</fullName>
    </recommendedName>
</protein>
<organism evidence="3 4">
    <name type="scientific">Carex littledalei</name>
    <dbReference type="NCBI Taxonomy" id="544730"/>
    <lineage>
        <taxon>Eukaryota</taxon>
        <taxon>Viridiplantae</taxon>
        <taxon>Streptophyta</taxon>
        <taxon>Embryophyta</taxon>
        <taxon>Tracheophyta</taxon>
        <taxon>Spermatophyta</taxon>
        <taxon>Magnoliopsida</taxon>
        <taxon>Liliopsida</taxon>
        <taxon>Poales</taxon>
        <taxon>Cyperaceae</taxon>
        <taxon>Cyperoideae</taxon>
        <taxon>Cariceae</taxon>
        <taxon>Carex</taxon>
        <taxon>Carex subgen. Euthyceras</taxon>
    </lineage>
</organism>
<dbReference type="AlphaFoldDB" id="A0A833V467"/>
<dbReference type="GO" id="GO:0003676">
    <property type="term" value="F:nucleic acid binding"/>
    <property type="evidence" value="ECO:0007669"/>
    <property type="project" value="InterPro"/>
</dbReference>
<feature type="region of interest" description="Disordered" evidence="1">
    <location>
        <begin position="55"/>
        <end position="107"/>
    </location>
</feature>
<dbReference type="InterPro" id="IPR036875">
    <property type="entry name" value="Znf_CCHC_sf"/>
</dbReference>
<dbReference type="InterPro" id="IPR001878">
    <property type="entry name" value="Znf_CCHC"/>
</dbReference>
<gene>
    <name evidence="3" type="ORF">FCM35_KLT13101</name>
</gene>
<dbReference type="SMART" id="SM00343">
    <property type="entry name" value="ZnF_C2HC"/>
    <property type="match status" value="2"/>
</dbReference>
<dbReference type="GO" id="GO:0008270">
    <property type="term" value="F:zinc ion binding"/>
    <property type="evidence" value="ECO:0007669"/>
    <property type="project" value="InterPro"/>
</dbReference>
<feature type="region of interest" description="Disordered" evidence="1">
    <location>
        <begin position="1"/>
        <end position="43"/>
    </location>
</feature>
<evidence type="ECO:0000259" key="2">
    <source>
        <dbReference type="SMART" id="SM00343"/>
    </source>
</evidence>
<feature type="region of interest" description="Disordered" evidence="1">
    <location>
        <begin position="402"/>
        <end position="435"/>
    </location>
</feature>